<dbReference type="Proteomes" id="UP001160334">
    <property type="component" value="Unassembled WGS sequence"/>
</dbReference>
<organism evidence="1 2">
    <name type="scientific">Prescottella agglutinans</name>
    <dbReference type="NCBI Taxonomy" id="1644129"/>
    <lineage>
        <taxon>Bacteria</taxon>
        <taxon>Bacillati</taxon>
        <taxon>Actinomycetota</taxon>
        <taxon>Actinomycetes</taxon>
        <taxon>Mycobacteriales</taxon>
        <taxon>Nocardiaceae</taxon>
        <taxon>Prescottella</taxon>
    </lineage>
</organism>
<proteinExistence type="predicted"/>
<accession>A0ABT6M4N7</accession>
<name>A0ABT6M4N7_9NOCA</name>
<dbReference type="RefSeq" id="WP_280758652.1">
    <property type="nucleotide sequence ID" value="NZ_JARXVC010000001.1"/>
</dbReference>
<dbReference type="EMBL" id="JARXVC010000001">
    <property type="protein sequence ID" value="MDH6279278.1"/>
    <property type="molecule type" value="Genomic_DNA"/>
</dbReference>
<comment type="caution">
    <text evidence="1">The sequence shown here is derived from an EMBL/GenBank/DDBJ whole genome shotgun (WGS) entry which is preliminary data.</text>
</comment>
<keyword evidence="2" id="KW-1185">Reference proteome</keyword>
<evidence type="ECO:0000313" key="2">
    <source>
        <dbReference type="Proteomes" id="UP001160334"/>
    </source>
</evidence>
<sequence length="52" mass="5173">MTTPITMDSTLLADAAELYETAQASGQEVITSLAAALDGHWGCAGSDSAGAT</sequence>
<reference evidence="1 2" key="1">
    <citation type="submission" date="2023-04" db="EMBL/GenBank/DDBJ databases">
        <title>Forest soil microbial communities from Buena Vista Peninsula, Colon Province, Panama.</title>
        <authorList>
            <person name="Bouskill N."/>
        </authorList>
    </citation>
    <scope>NUCLEOTIDE SEQUENCE [LARGE SCALE GENOMIC DNA]</scope>
    <source>
        <strain evidence="1 2">CFH S0262</strain>
    </source>
</reference>
<protein>
    <recommendedName>
        <fullName evidence="3">WXG100 family type VII secretion target</fullName>
    </recommendedName>
</protein>
<evidence type="ECO:0000313" key="1">
    <source>
        <dbReference type="EMBL" id="MDH6279278.1"/>
    </source>
</evidence>
<evidence type="ECO:0008006" key="3">
    <source>
        <dbReference type="Google" id="ProtNLM"/>
    </source>
</evidence>
<gene>
    <name evidence="1" type="ORF">M2280_000483</name>
</gene>